<dbReference type="Proteomes" id="UP001432322">
    <property type="component" value="Unassembled WGS sequence"/>
</dbReference>
<evidence type="ECO:0000313" key="2">
    <source>
        <dbReference type="Proteomes" id="UP001432322"/>
    </source>
</evidence>
<comment type="caution">
    <text evidence="1">The sequence shown here is derived from an EMBL/GenBank/DDBJ whole genome shotgun (WGS) entry which is preliminary data.</text>
</comment>
<protein>
    <recommendedName>
        <fullName evidence="3">Peptidase</fullName>
    </recommendedName>
</protein>
<reference evidence="1" key="1">
    <citation type="submission" date="2023-10" db="EMBL/GenBank/DDBJ databases">
        <title>Genome assembly of Pristionchus species.</title>
        <authorList>
            <person name="Yoshida K."/>
            <person name="Sommer R.J."/>
        </authorList>
    </citation>
    <scope>NUCLEOTIDE SEQUENCE</scope>
    <source>
        <strain evidence="1">RS5133</strain>
    </source>
</reference>
<dbReference type="Pfam" id="PF05380">
    <property type="entry name" value="Peptidase_A17"/>
    <property type="match status" value="1"/>
</dbReference>
<dbReference type="PANTHER" id="PTHR22955">
    <property type="entry name" value="RETROTRANSPOSON"/>
    <property type="match status" value="1"/>
</dbReference>
<dbReference type="EMBL" id="BTSY01000002">
    <property type="protein sequence ID" value="GMT16370.1"/>
    <property type="molecule type" value="Genomic_DNA"/>
</dbReference>
<gene>
    <name evidence="1" type="ORF">PFISCL1PPCAC_7667</name>
</gene>
<dbReference type="InterPro" id="IPR008042">
    <property type="entry name" value="Retrotrans_Pao"/>
</dbReference>
<dbReference type="AlphaFoldDB" id="A0AAV5V9P8"/>
<name>A0AAV5V9P8_9BILA</name>
<evidence type="ECO:0008006" key="3">
    <source>
        <dbReference type="Google" id="ProtNLM"/>
    </source>
</evidence>
<proteinExistence type="predicted"/>
<feature type="non-terminal residue" evidence="1">
    <location>
        <position position="710"/>
    </location>
</feature>
<dbReference type="PANTHER" id="PTHR22955:SF65">
    <property type="entry name" value="INTEGRASE CATALYTIC DOMAIN-CONTAINING PROTEIN"/>
    <property type="match status" value="1"/>
</dbReference>
<feature type="non-terminal residue" evidence="1">
    <location>
        <position position="1"/>
    </location>
</feature>
<evidence type="ECO:0000313" key="1">
    <source>
        <dbReference type="EMBL" id="GMT16370.1"/>
    </source>
</evidence>
<keyword evidence="2" id="KW-1185">Reference proteome</keyword>
<accession>A0AAV5V9P8</accession>
<organism evidence="1 2">
    <name type="scientific">Pristionchus fissidentatus</name>
    <dbReference type="NCBI Taxonomy" id="1538716"/>
    <lineage>
        <taxon>Eukaryota</taxon>
        <taxon>Metazoa</taxon>
        <taxon>Ecdysozoa</taxon>
        <taxon>Nematoda</taxon>
        <taxon>Chromadorea</taxon>
        <taxon>Rhabditida</taxon>
        <taxon>Rhabditina</taxon>
        <taxon>Diplogasteromorpha</taxon>
        <taxon>Diplogasteroidea</taxon>
        <taxon>Neodiplogasteridae</taxon>
        <taxon>Pristionchus</taxon>
    </lineage>
</organism>
<sequence>VVQPVHSAARLYTAAVILSNPQAHNATKAHVLLDHGFQISLVSRDLVNRLALTAVDRREINISGVDSTDLSNGTTGYDIVHLDIMTNHGPHSIEAVVREGSSIVNPIYTDPLSRSDLKIIQEKIKSVPPHFTENKVVNTDLLIGVGDSLALLDNSKETKLPCGYRLLESSIGPLVVGSYSPRISMSTPDLSIVSAVVVAEMTTEQKVESFLAVDSASRIYGTTEKEARKASDELVNKHFDDTVQRINDDYFVQYSVKPEAATLLPDNHDLAVSRLNSVVKGLTKKSGHIEFYNSIIEDQLKLGQIELVSNEDSGCIIHYLAHQAVLRPDKPTTPVRIVYDASAHLKNKPSLNDMIYPDNVIINVNSPLPIMYTRAKELFRSMAMNLRDFVSNVIEFNQFIPNDDRAKDVVQKLLGLLWHTEHDTHRYTHLSESDEIIIVAFSDASKLAMSAAVYNWTPHSTPHLLISRTRLAPIKAKSTIPKMELDSFVMAHSVTLYTVDALRKEFPDKPIHIYSFSDSSTVLHWCKSENFSKNLGIFVSNRLRAISEFRDGFDKIPNVHYHTPRHVRSECNPADHATRGLTALEMNDPNHQWWVGPKWMQFDPSTWPNDPLPSTPSTFMSELAVVAKPVVETVIDLTRLSSLKMAISVTARVYRFLSKLASRVKNREIQEKMAHIPINNNPLLNASEKKFALQRIIYLHQMKHVGVGNP</sequence>